<dbReference type="RefSeq" id="XP_016268130.1">
    <property type="nucleotide sequence ID" value="XM_016401077.1"/>
</dbReference>
<dbReference type="EMBL" id="KN847332">
    <property type="protein sequence ID" value="KIW47914.1"/>
    <property type="molecule type" value="Genomic_DNA"/>
</dbReference>
<dbReference type="InterPro" id="IPR000182">
    <property type="entry name" value="GNAT_dom"/>
</dbReference>
<feature type="domain" description="N-acetyltransferase" evidence="2">
    <location>
        <begin position="123"/>
        <end position="221"/>
    </location>
</feature>
<proteinExistence type="predicted"/>
<feature type="region of interest" description="Disordered" evidence="1">
    <location>
        <begin position="66"/>
        <end position="88"/>
    </location>
</feature>
<evidence type="ECO:0000259" key="2">
    <source>
        <dbReference type="Pfam" id="PF13302"/>
    </source>
</evidence>
<evidence type="ECO:0000256" key="1">
    <source>
        <dbReference type="SAM" id="MobiDB-lite"/>
    </source>
</evidence>
<evidence type="ECO:0000313" key="4">
    <source>
        <dbReference type="Proteomes" id="UP000053342"/>
    </source>
</evidence>
<gene>
    <name evidence="3" type="ORF">PV06_00563</name>
</gene>
<reference evidence="3 4" key="1">
    <citation type="submission" date="2015-01" db="EMBL/GenBank/DDBJ databases">
        <title>The Genome Sequence of Exophiala oligosperma CBS72588.</title>
        <authorList>
            <consortium name="The Broad Institute Genomics Platform"/>
            <person name="Cuomo C."/>
            <person name="de Hoog S."/>
            <person name="Gorbushina A."/>
            <person name="Stielow B."/>
            <person name="Teixiera M."/>
            <person name="Abouelleil A."/>
            <person name="Chapman S.B."/>
            <person name="Priest M."/>
            <person name="Young S.K."/>
            <person name="Wortman J."/>
            <person name="Nusbaum C."/>
            <person name="Birren B."/>
        </authorList>
    </citation>
    <scope>NUCLEOTIDE SEQUENCE [LARGE SCALE GENOMIC DNA]</scope>
    <source>
        <strain evidence="3 4">CBS 72588</strain>
    </source>
</reference>
<keyword evidence="4" id="KW-1185">Reference proteome</keyword>
<dbReference type="Pfam" id="PF13302">
    <property type="entry name" value="Acetyltransf_3"/>
    <property type="match status" value="1"/>
</dbReference>
<sequence>METTITTPRLKLTLVTSAEKGGPEFECIHQLRSDEKSTWWSILPRSKTSGDTEKFIQGFLPVKSTTTVDDHTDTDDNDDDDDDDDDDEKRKAYRIAYAVHEITDDRQKTATPEPTKTSSSSSSSSSFIGLVTLVHVDSRNLVLPEHLSPVASETALVVELAYSFLPGAWGKGYATESVNAVFASCRKSTSLWNPPFTKVYVRAIVNAENPPSLRVMDKTDMVKRGVFELNDRPVFLAGKIREHHILHIYGMYLVTN</sequence>
<evidence type="ECO:0000313" key="3">
    <source>
        <dbReference type="EMBL" id="KIW47914.1"/>
    </source>
</evidence>
<dbReference type="OrthoDB" id="4072826at2759"/>
<dbReference type="HOGENOM" id="CLU_095017_0_0_1"/>
<dbReference type="PANTHER" id="PTHR43792">
    <property type="entry name" value="GNAT FAMILY, PUTATIVE (AFU_ORTHOLOGUE AFUA_3G00765)-RELATED-RELATED"/>
    <property type="match status" value="1"/>
</dbReference>
<dbReference type="SUPFAM" id="SSF55729">
    <property type="entry name" value="Acyl-CoA N-acyltransferases (Nat)"/>
    <property type="match status" value="1"/>
</dbReference>
<feature type="compositionally biased region" description="Acidic residues" evidence="1">
    <location>
        <begin position="72"/>
        <end position="87"/>
    </location>
</feature>
<organism evidence="3 4">
    <name type="scientific">Exophiala oligosperma</name>
    <dbReference type="NCBI Taxonomy" id="215243"/>
    <lineage>
        <taxon>Eukaryota</taxon>
        <taxon>Fungi</taxon>
        <taxon>Dikarya</taxon>
        <taxon>Ascomycota</taxon>
        <taxon>Pezizomycotina</taxon>
        <taxon>Eurotiomycetes</taxon>
        <taxon>Chaetothyriomycetidae</taxon>
        <taxon>Chaetothyriales</taxon>
        <taxon>Herpotrichiellaceae</taxon>
        <taxon>Exophiala</taxon>
    </lineage>
</organism>
<dbReference type="PANTHER" id="PTHR43792:SF1">
    <property type="entry name" value="N-ACETYLTRANSFERASE DOMAIN-CONTAINING PROTEIN"/>
    <property type="match status" value="1"/>
</dbReference>
<dbReference type="VEuPathDB" id="FungiDB:PV06_00563"/>
<dbReference type="InterPro" id="IPR051531">
    <property type="entry name" value="N-acetyltransferase"/>
</dbReference>
<dbReference type="GeneID" id="27352637"/>
<accession>A0A0D2EJ09</accession>
<dbReference type="GO" id="GO:0016747">
    <property type="term" value="F:acyltransferase activity, transferring groups other than amino-acyl groups"/>
    <property type="evidence" value="ECO:0007669"/>
    <property type="project" value="InterPro"/>
</dbReference>
<dbReference type="AlphaFoldDB" id="A0A0D2EJ09"/>
<name>A0A0D2EJ09_9EURO</name>
<dbReference type="Proteomes" id="UP000053342">
    <property type="component" value="Unassembled WGS sequence"/>
</dbReference>
<dbReference type="Gene3D" id="3.40.630.30">
    <property type="match status" value="1"/>
</dbReference>
<protein>
    <recommendedName>
        <fullName evidence="2">N-acetyltransferase domain-containing protein</fullName>
    </recommendedName>
</protein>
<dbReference type="InterPro" id="IPR016181">
    <property type="entry name" value="Acyl_CoA_acyltransferase"/>
</dbReference>
<feature type="region of interest" description="Disordered" evidence="1">
    <location>
        <begin position="103"/>
        <end position="124"/>
    </location>
</feature>